<evidence type="ECO:0000313" key="1">
    <source>
        <dbReference type="EMBL" id="KKM07798.1"/>
    </source>
</evidence>
<gene>
    <name evidence="1" type="ORF">LCGC14_1730280</name>
</gene>
<proteinExistence type="predicted"/>
<accession>A0A0F9K9I3</accession>
<name>A0A0F9K9I3_9ZZZZ</name>
<protein>
    <submittedName>
        <fullName evidence="1">Uncharacterized protein</fullName>
    </submittedName>
</protein>
<reference evidence="1" key="1">
    <citation type="journal article" date="2015" name="Nature">
        <title>Complex archaea that bridge the gap between prokaryotes and eukaryotes.</title>
        <authorList>
            <person name="Spang A."/>
            <person name="Saw J.H."/>
            <person name="Jorgensen S.L."/>
            <person name="Zaremba-Niedzwiedzka K."/>
            <person name="Martijn J."/>
            <person name="Lind A.E."/>
            <person name="van Eijk R."/>
            <person name="Schleper C."/>
            <person name="Guy L."/>
            <person name="Ettema T.J."/>
        </authorList>
    </citation>
    <scope>NUCLEOTIDE SEQUENCE</scope>
</reference>
<sequence length="66" mass="7404">MKLLFTFSSLSVEMINPPNFLPQDSHAREERAIKFYGEAAANAASSRVKEIFQAFVQVDKVKSKAN</sequence>
<dbReference type="EMBL" id="LAZR01015695">
    <property type="protein sequence ID" value="KKM07798.1"/>
    <property type="molecule type" value="Genomic_DNA"/>
</dbReference>
<organism evidence="1">
    <name type="scientific">marine sediment metagenome</name>
    <dbReference type="NCBI Taxonomy" id="412755"/>
    <lineage>
        <taxon>unclassified sequences</taxon>
        <taxon>metagenomes</taxon>
        <taxon>ecological metagenomes</taxon>
    </lineage>
</organism>
<dbReference type="AlphaFoldDB" id="A0A0F9K9I3"/>
<comment type="caution">
    <text evidence="1">The sequence shown here is derived from an EMBL/GenBank/DDBJ whole genome shotgun (WGS) entry which is preliminary data.</text>
</comment>